<gene>
    <name evidence="2" type="ORF">IAB88_08055</name>
</gene>
<proteinExistence type="predicted"/>
<feature type="chain" id="PRO_5039259637" evidence="1">
    <location>
        <begin position="20"/>
        <end position="177"/>
    </location>
</feature>
<comment type="caution">
    <text evidence="2">The sequence shown here is derived from an EMBL/GenBank/DDBJ whole genome shotgun (WGS) entry which is preliminary data.</text>
</comment>
<dbReference type="InterPro" id="IPR045607">
    <property type="entry name" value="DUF6452"/>
</dbReference>
<keyword evidence="1" id="KW-0732">Signal</keyword>
<protein>
    <submittedName>
        <fullName evidence="2">Uncharacterized protein</fullName>
    </submittedName>
</protein>
<reference evidence="2" key="1">
    <citation type="submission" date="2020-10" db="EMBL/GenBank/DDBJ databases">
        <authorList>
            <person name="Gilroy R."/>
        </authorList>
    </citation>
    <scope>NUCLEOTIDE SEQUENCE</scope>
    <source>
        <strain evidence="2">6919</strain>
    </source>
</reference>
<reference evidence="2" key="2">
    <citation type="journal article" date="2021" name="PeerJ">
        <title>Extensive microbial diversity within the chicken gut microbiome revealed by metagenomics and culture.</title>
        <authorList>
            <person name="Gilroy R."/>
            <person name="Ravi A."/>
            <person name="Getino M."/>
            <person name="Pursley I."/>
            <person name="Horton D.L."/>
            <person name="Alikhan N.F."/>
            <person name="Baker D."/>
            <person name="Gharbi K."/>
            <person name="Hall N."/>
            <person name="Watson M."/>
            <person name="Adriaenssens E.M."/>
            <person name="Foster-Nyarko E."/>
            <person name="Jarju S."/>
            <person name="Secka A."/>
            <person name="Antonio M."/>
            <person name="Oren A."/>
            <person name="Chaudhuri R.R."/>
            <person name="La Ragione R."/>
            <person name="Hildebrand F."/>
            <person name="Pallen M.J."/>
        </authorList>
    </citation>
    <scope>NUCLEOTIDE SEQUENCE</scope>
    <source>
        <strain evidence="2">6919</strain>
    </source>
</reference>
<evidence type="ECO:0000313" key="2">
    <source>
        <dbReference type="EMBL" id="MBO8476931.1"/>
    </source>
</evidence>
<feature type="signal peptide" evidence="1">
    <location>
        <begin position="1"/>
        <end position="19"/>
    </location>
</feature>
<accession>A0A9D9IRI2</accession>
<organism evidence="2 3">
    <name type="scientific">Candidatus Limisoma faecipullorum</name>
    <dbReference type="NCBI Taxonomy" id="2840854"/>
    <lineage>
        <taxon>Bacteria</taxon>
        <taxon>Pseudomonadati</taxon>
        <taxon>Bacteroidota</taxon>
        <taxon>Bacteroidia</taxon>
        <taxon>Bacteroidales</taxon>
        <taxon>Candidatus Limisoma</taxon>
    </lineage>
</organism>
<evidence type="ECO:0000256" key="1">
    <source>
        <dbReference type="SAM" id="SignalP"/>
    </source>
</evidence>
<sequence>MARLTRHIIFLMVAGVMLAANFSCGSDDGCEGNQSSLPLAGFYSSQVKTQIAIDSLTIYGIGMPGDTTIVDTATVSQTYLPLNIADNVSRFVFRYDQSALAAFRLSDTVTIKYKSLPYFHSEDCGAMLVYDIEDYATTHYLIDSVVIPVRHIDNADRENIQIYFRTSTTGEEDGTEE</sequence>
<dbReference type="EMBL" id="JADIMC010000093">
    <property type="protein sequence ID" value="MBO8476931.1"/>
    <property type="molecule type" value="Genomic_DNA"/>
</dbReference>
<name>A0A9D9IRI2_9BACT</name>
<dbReference type="Pfam" id="PF20050">
    <property type="entry name" value="DUF6452"/>
    <property type="match status" value="1"/>
</dbReference>
<dbReference type="Proteomes" id="UP000823598">
    <property type="component" value="Unassembled WGS sequence"/>
</dbReference>
<evidence type="ECO:0000313" key="3">
    <source>
        <dbReference type="Proteomes" id="UP000823598"/>
    </source>
</evidence>
<dbReference type="AlphaFoldDB" id="A0A9D9IRI2"/>